<organism evidence="2 3">
    <name type="scientific">Triparma columacea</name>
    <dbReference type="NCBI Taxonomy" id="722753"/>
    <lineage>
        <taxon>Eukaryota</taxon>
        <taxon>Sar</taxon>
        <taxon>Stramenopiles</taxon>
        <taxon>Ochrophyta</taxon>
        <taxon>Bolidophyceae</taxon>
        <taxon>Parmales</taxon>
        <taxon>Triparmaceae</taxon>
        <taxon>Triparma</taxon>
    </lineage>
</organism>
<dbReference type="GO" id="GO:0031416">
    <property type="term" value="C:NatB complex"/>
    <property type="evidence" value="ECO:0007669"/>
    <property type="project" value="TreeGrafter"/>
</dbReference>
<evidence type="ECO:0000256" key="1">
    <source>
        <dbReference type="ARBA" id="ARBA00006298"/>
    </source>
</evidence>
<gene>
    <name evidence="2" type="ORF">TrCOL_g7969</name>
</gene>
<dbReference type="EMBL" id="BRYA01000082">
    <property type="protein sequence ID" value="GMI38173.1"/>
    <property type="molecule type" value="Genomic_DNA"/>
</dbReference>
<comment type="similarity">
    <text evidence="1">Belongs to the MDM20/NAA25 family.</text>
</comment>
<sequence>MPQNSPLSQIYDLIDGKSFAKAIKLCTANPAPVTLTLKAYCLVKLQRYSESANLLLSTFTNPNNLVDIILDASILETAIITYHQIPSHITTPLTPKPGTDAFTSSLDSIISSPLLKGQLASKIDPADVAKFYQSCIRHILRVASISPNPTPSLLTCAALATKISKVHGRWKFIAGVFYGLGRDGMNGMAGKMGMRFMEGGVEEGGEHEVFTYTELRGELGIEKEGVEEVLRKLEGIKEKSRMSEIHDEITVLENDGCLVKASGRDIRREIIKWARKLDKGLAASMDAIEQGDTDWEVLKNALSDAKSTSPDSTSTYLEFLASKDVPDSKAHRNVKLAIIHATHELELETDKLTQEYYRLFGQMEECHIDLDPFVSVSNVEFWKEEFSNLKNKLEDKPEPKEAEEVVRRYYTVARVMIKLEGSVGDLETTRKHLDVSVGLLGEDPVLDVSLPPPPPPKYRDQRPYDNLLNIIFTITSSPTSPNNTVYSHLNNYALARLALKRSNHNHNFAIRMIRSSHNLASLPPPVISAWNKLEVKQVQLLSISHLVLPLFYKVGMYHEVVSLSSDITLVCNDAKRRLGDSAWRCVENGTYRSLVDVMTWWRRRFEFSIQRIEGLWGTFECGVAGRDILGETDGVYGGKDDGERAAMLVERLEEFQLGEVWNRQEFKAVDFNDVRDDVEKQELLESMEEVAWRIGRGVKAVKLANVAAVLKGKFKQPKKGKIDKKSKEFGERVKDTTEEFAVFLKANEHLAPPFQLNLLKAIESIARGLATVTSNDPEDMTKECVDAASHFITEATEIIAATTSVSNGLLNADFVAMVCTSLTSCIVPLSSVTSSLTTVGKKKKKANPNALLGLVGKLLGVIEDKLGSEVDYAAGDFKAELEGLKAEGGCEQLVGDEELLESYKEIVQGNNLTRQRVKKIIEGLKAALGGEVLM</sequence>
<dbReference type="PANTHER" id="PTHR22767:SF3">
    <property type="entry name" value="N-ALPHA-ACETYLTRANSFERASE 25, NATB AUXILIARY SUBUNIT"/>
    <property type="match status" value="1"/>
</dbReference>
<dbReference type="InterPro" id="IPR019183">
    <property type="entry name" value="NAA25_NatB_aux_su"/>
</dbReference>
<dbReference type="PANTHER" id="PTHR22767">
    <property type="entry name" value="N-TERMINAL ACETYLTRANSFERASE-RELATED"/>
    <property type="match status" value="1"/>
</dbReference>
<dbReference type="Proteomes" id="UP001165065">
    <property type="component" value="Unassembled WGS sequence"/>
</dbReference>
<name>A0A9W7G904_9STRA</name>
<keyword evidence="3" id="KW-1185">Reference proteome</keyword>
<dbReference type="AlphaFoldDB" id="A0A9W7G904"/>
<proteinExistence type="inferred from homology"/>
<dbReference type="Pfam" id="PF09797">
    <property type="entry name" value="NatB_MDM20"/>
    <property type="match status" value="1"/>
</dbReference>
<evidence type="ECO:0000313" key="3">
    <source>
        <dbReference type="Proteomes" id="UP001165065"/>
    </source>
</evidence>
<reference evidence="3" key="1">
    <citation type="journal article" date="2023" name="Commun. Biol.">
        <title>Genome analysis of Parmales, the sister group of diatoms, reveals the evolutionary specialization of diatoms from phago-mixotrophs to photoautotrophs.</title>
        <authorList>
            <person name="Ban H."/>
            <person name="Sato S."/>
            <person name="Yoshikawa S."/>
            <person name="Yamada K."/>
            <person name="Nakamura Y."/>
            <person name="Ichinomiya M."/>
            <person name="Sato N."/>
            <person name="Blanc-Mathieu R."/>
            <person name="Endo H."/>
            <person name="Kuwata A."/>
            <person name="Ogata H."/>
        </authorList>
    </citation>
    <scope>NUCLEOTIDE SEQUENCE [LARGE SCALE GENOMIC DNA]</scope>
</reference>
<accession>A0A9W7G904</accession>
<evidence type="ECO:0000313" key="2">
    <source>
        <dbReference type="EMBL" id="GMI38173.1"/>
    </source>
</evidence>
<dbReference type="OrthoDB" id="1874341at2759"/>
<comment type="caution">
    <text evidence="2">The sequence shown here is derived from an EMBL/GenBank/DDBJ whole genome shotgun (WGS) entry which is preliminary data.</text>
</comment>
<protein>
    <submittedName>
        <fullName evidence="2">Uncharacterized protein</fullName>
    </submittedName>
</protein>